<feature type="compositionally biased region" description="Basic and acidic residues" evidence="1">
    <location>
        <begin position="16"/>
        <end position="31"/>
    </location>
</feature>
<organism evidence="2 3">
    <name type="scientific">Byssochlamys spectabilis</name>
    <name type="common">Paecilomyces variotii</name>
    <dbReference type="NCBI Taxonomy" id="264951"/>
    <lineage>
        <taxon>Eukaryota</taxon>
        <taxon>Fungi</taxon>
        <taxon>Dikarya</taxon>
        <taxon>Ascomycota</taxon>
        <taxon>Pezizomycotina</taxon>
        <taxon>Eurotiomycetes</taxon>
        <taxon>Eurotiomycetidae</taxon>
        <taxon>Eurotiales</taxon>
        <taxon>Thermoascaceae</taxon>
        <taxon>Paecilomyces</taxon>
    </lineage>
</organism>
<dbReference type="Proteomes" id="UP000283841">
    <property type="component" value="Unassembled WGS sequence"/>
</dbReference>
<gene>
    <name evidence="2" type="ORF">C8Q69DRAFT_476586</name>
</gene>
<feature type="region of interest" description="Disordered" evidence="1">
    <location>
        <begin position="1"/>
        <end position="68"/>
    </location>
</feature>
<keyword evidence="3" id="KW-1185">Reference proteome</keyword>
<feature type="compositionally biased region" description="Basic and acidic residues" evidence="1">
    <location>
        <begin position="50"/>
        <end position="62"/>
    </location>
</feature>
<evidence type="ECO:0000313" key="3">
    <source>
        <dbReference type="Proteomes" id="UP000283841"/>
    </source>
</evidence>
<dbReference type="VEuPathDB" id="FungiDB:C8Q69DRAFT_476586"/>
<evidence type="ECO:0000256" key="1">
    <source>
        <dbReference type="SAM" id="MobiDB-lite"/>
    </source>
</evidence>
<sequence>MPAVEASLVAPSESGLKMEDRKRPAAYDHNNDSAPPSKKQATSLNGGGKPHPDTDMPWKDDLEVSSPV</sequence>
<protein>
    <submittedName>
        <fullName evidence="2">Uncharacterized protein</fullName>
    </submittedName>
</protein>
<evidence type="ECO:0000313" key="2">
    <source>
        <dbReference type="EMBL" id="RWQ92857.1"/>
    </source>
</evidence>
<accession>A0A443HM09</accession>
<dbReference type="STRING" id="264951.A0A443HM09"/>
<reference evidence="2 3" key="1">
    <citation type="journal article" date="2018" name="Front. Microbiol.">
        <title>Genomic and genetic insights into a cosmopolitan fungus, Paecilomyces variotii (Eurotiales).</title>
        <authorList>
            <person name="Urquhart A.S."/>
            <person name="Mondo S.J."/>
            <person name="Makela M.R."/>
            <person name="Hane J.K."/>
            <person name="Wiebenga A."/>
            <person name="He G."/>
            <person name="Mihaltcheva S."/>
            <person name="Pangilinan J."/>
            <person name="Lipzen A."/>
            <person name="Barry K."/>
            <person name="de Vries R.P."/>
            <person name="Grigoriev I.V."/>
            <person name="Idnurm A."/>
        </authorList>
    </citation>
    <scope>NUCLEOTIDE SEQUENCE [LARGE SCALE GENOMIC DNA]</scope>
    <source>
        <strain evidence="2 3">CBS 101075</strain>
    </source>
</reference>
<dbReference type="RefSeq" id="XP_028482502.1">
    <property type="nucleotide sequence ID" value="XM_028631271.1"/>
</dbReference>
<dbReference type="GeneID" id="39600548"/>
<proteinExistence type="predicted"/>
<dbReference type="EMBL" id="RCNU01000011">
    <property type="protein sequence ID" value="RWQ92857.1"/>
    <property type="molecule type" value="Genomic_DNA"/>
</dbReference>
<name>A0A443HM09_BYSSP</name>
<dbReference type="AlphaFoldDB" id="A0A443HM09"/>
<comment type="caution">
    <text evidence="2">The sequence shown here is derived from an EMBL/GenBank/DDBJ whole genome shotgun (WGS) entry which is preliminary data.</text>
</comment>